<dbReference type="EMBL" id="NWUF01000006">
    <property type="protein sequence ID" value="PCE42906.1"/>
    <property type="molecule type" value="Genomic_DNA"/>
</dbReference>
<evidence type="ECO:0000259" key="1">
    <source>
        <dbReference type="Pfam" id="PF13643"/>
    </source>
</evidence>
<organism evidence="2 3">
    <name type="scientific">Rhizorhabdus dicambivorans</name>
    <dbReference type="NCBI Taxonomy" id="1850238"/>
    <lineage>
        <taxon>Bacteria</taxon>
        <taxon>Pseudomonadati</taxon>
        <taxon>Pseudomonadota</taxon>
        <taxon>Alphaproteobacteria</taxon>
        <taxon>Sphingomonadales</taxon>
        <taxon>Sphingomonadaceae</taxon>
        <taxon>Rhizorhabdus</taxon>
    </lineage>
</organism>
<name>A0A2A4FVV0_9SPHN</name>
<dbReference type="Pfam" id="PF13643">
    <property type="entry name" value="DUF4145"/>
    <property type="match status" value="1"/>
</dbReference>
<feature type="domain" description="DUF4145" evidence="1">
    <location>
        <begin position="32"/>
        <end position="82"/>
    </location>
</feature>
<proteinExistence type="predicted"/>
<dbReference type="Proteomes" id="UP000218934">
    <property type="component" value="Unassembled WGS sequence"/>
</dbReference>
<keyword evidence="3" id="KW-1185">Reference proteome</keyword>
<reference evidence="2 3" key="1">
    <citation type="submission" date="2017-09" db="EMBL/GenBank/DDBJ databases">
        <title>The Catabolism of 3,6-Dichlorosalicylic acid is Initiated by the Cytochrome P450 Monooxygenase DsmABC in Rhizorhabdus dicambivorans Ndbn-20.</title>
        <authorList>
            <person name="Na L."/>
        </authorList>
    </citation>
    <scope>NUCLEOTIDE SEQUENCE [LARGE SCALE GENOMIC DNA]</scope>
    <source>
        <strain evidence="2 3">Ndbn-20m</strain>
    </source>
</reference>
<dbReference type="OrthoDB" id="6712829at2"/>
<sequence>MFRLCVDLATKGFLPEREEDIAAPPNRNEREKLAFRLQWLFRHHLIPADLEELAACIREDGNDGAHEGNLTQAEAEDLLDFTIVLLERIYTEPGRVAAARQRRLERHNPP</sequence>
<accession>A0A2A4FVV0</accession>
<dbReference type="KEGG" id="rdi:CMV14_04155"/>
<evidence type="ECO:0000313" key="3">
    <source>
        <dbReference type="Proteomes" id="UP000218934"/>
    </source>
</evidence>
<comment type="caution">
    <text evidence="2">The sequence shown here is derived from an EMBL/GenBank/DDBJ whole genome shotgun (WGS) entry which is preliminary data.</text>
</comment>
<gene>
    <name evidence="2" type="ORF">COO09_08290</name>
</gene>
<dbReference type="AlphaFoldDB" id="A0A2A4FVV0"/>
<protein>
    <submittedName>
        <fullName evidence="2">DUF4145 domain-containing protein</fullName>
    </submittedName>
</protein>
<dbReference type="InterPro" id="IPR025285">
    <property type="entry name" value="DUF4145"/>
</dbReference>
<evidence type="ECO:0000313" key="2">
    <source>
        <dbReference type="EMBL" id="PCE42906.1"/>
    </source>
</evidence>